<gene>
    <name evidence="1" type="ORF">PR048_003380</name>
</gene>
<keyword evidence="2" id="KW-1185">Reference proteome</keyword>
<proteinExistence type="predicted"/>
<dbReference type="Proteomes" id="UP001159363">
    <property type="component" value="Chromosome 1"/>
</dbReference>
<protein>
    <submittedName>
        <fullName evidence="1">Uncharacterized protein</fullName>
    </submittedName>
</protein>
<name>A0ABQ9IMV7_9NEOP</name>
<evidence type="ECO:0000313" key="1">
    <source>
        <dbReference type="EMBL" id="KAJ8898020.1"/>
    </source>
</evidence>
<reference evidence="1 2" key="1">
    <citation type="submission" date="2023-02" db="EMBL/GenBank/DDBJ databases">
        <title>LHISI_Scaffold_Assembly.</title>
        <authorList>
            <person name="Stuart O.P."/>
            <person name="Cleave R."/>
            <person name="Magrath M.J.L."/>
            <person name="Mikheyev A.S."/>
        </authorList>
    </citation>
    <scope>NUCLEOTIDE SEQUENCE [LARGE SCALE GENOMIC DNA]</scope>
    <source>
        <strain evidence="1">Daus_M_001</strain>
        <tissue evidence="1">Leg muscle</tissue>
    </source>
</reference>
<sequence>MPSSSLEEIHINMVAAWGWGTSRTRLYSSGFPLFLTPLRSRCHGLCRVLPGRHAPRIPSSQDARSTPGRGRNTWFLKRLEHQNYKGKTVPARLIGHSCGCRRDCFSKISEQQMQIFQRLYDMGTKNAQDIFLSSLIKTHEIKRRRPRNESSKVFVSLFGDVSVKRLRRIQSYILQDKAPKDMRGIGNTNRALSNKDVLLLNTRVYILSVDPFESGHPSSPHSEQLIRTLAMIIKTPGNLENPDYVVPSRCPKVQDMADVRFEASPSICSHHMYAGVKEILRNNMTSWLMAKACSLDRRSRNASRPSSDGNCLAVDQRQALPTSVLRAR</sequence>
<evidence type="ECO:0000313" key="2">
    <source>
        <dbReference type="Proteomes" id="UP001159363"/>
    </source>
</evidence>
<organism evidence="1 2">
    <name type="scientific">Dryococelus australis</name>
    <dbReference type="NCBI Taxonomy" id="614101"/>
    <lineage>
        <taxon>Eukaryota</taxon>
        <taxon>Metazoa</taxon>
        <taxon>Ecdysozoa</taxon>
        <taxon>Arthropoda</taxon>
        <taxon>Hexapoda</taxon>
        <taxon>Insecta</taxon>
        <taxon>Pterygota</taxon>
        <taxon>Neoptera</taxon>
        <taxon>Polyneoptera</taxon>
        <taxon>Phasmatodea</taxon>
        <taxon>Verophasmatodea</taxon>
        <taxon>Anareolatae</taxon>
        <taxon>Phasmatidae</taxon>
        <taxon>Eurycanthinae</taxon>
        <taxon>Dryococelus</taxon>
    </lineage>
</organism>
<comment type="caution">
    <text evidence="1">The sequence shown here is derived from an EMBL/GenBank/DDBJ whole genome shotgun (WGS) entry which is preliminary data.</text>
</comment>
<accession>A0ABQ9IMV7</accession>
<dbReference type="EMBL" id="JARBHB010000001">
    <property type="protein sequence ID" value="KAJ8898020.1"/>
    <property type="molecule type" value="Genomic_DNA"/>
</dbReference>